<dbReference type="EMBL" id="JARKIE010000742">
    <property type="protein sequence ID" value="KAJ7618954.1"/>
    <property type="molecule type" value="Genomic_DNA"/>
</dbReference>
<protein>
    <recommendedName>
        <fullName evidence="3">F-box domain-containing protein</fullName>
    </recommendedName>
</protein>
<proteinExistence type="predicted"/>
<evidence type="ECO:0000313" key="2">
    <source>
        <dbReference type="Proteomes" id="UP001221757"/>
    </source>
</evidence>
<dbReference type="Proteomes" id="UP001221757">
    <property type="component" value="Unassembled WGS sequence"/>
</dbReference>
<accession>A0AAD7BEZ9</accession>
<keyword evidence="2" id="KW-1185">Reference proteome</keyword>
<evidence type="ECO:0000313" key="1">
    <source>
        <dbReference type="EMBL" id="KAJ7618954.1"/>
    </source>
</evidence>
<gene>
    <name evidence="1" type="ORF">B0H17DRAFT_1340878</name>
</gene>
<name>A0AAD7BEZ9_MYCRO</name>
<reference evidence="1" key="1">
    <citation type="submission" date="2023-03" db="EMBL/GenBank/DDBJ databases">
        <title>Massive genome expansion in bonnet fungi (Mycena s.s.) driven by repeated elements and novel gene families across ecological guilds.</title>
        <authorList>
            <consortium name="Lawrence Berkeley National Laboratory"/>
            <person name="Harder C.B."/>
            <person name="Miyauchi S."/>
            <person name="Viragh M."/>
            <person name="Kuo A."/>
            <person name="Thoen E."/>
            <person name="Andreopoulos B."/>
            <person name="Lu D."/>
            <person name="Skrede I."/>
            <person name="Drula E."/>
            <person name="Henrissat B."/>
            <person name="Morin E."/>
            <person name="Kohler A."/>
            <person name="Barry K."/>
            <person name="LaButti K."/>
            <person name="Morin E."/>
            <person name="Salamov A."/>
            <person name="Lipzen A."/>
            <person name="Mereny Z."/>
            <person name="Hegedus B."/>
            <person name="Baldrian P."/>
            <person name="Stursova M."/>
            <person name="Weitz H."/>
            <person name="Taylor A."/>
            <person name="Grigoriev I.V."/>
            <person name="Nagy L.G."/>
            <person name="Martin F."/>
            <person name="Kauserud H."/>
        </authorList>
    </citation>
    <scope>NUCLEOTIDE SEQUENCE</scope>
    <source>
        <strain evidence="1">CBHHK067</strain>
    </source>
</reference>
<organism evidence="1 2">
    <name type="scientific">Mycena rosella</name>
    <name type="common">Pink bonnet</name>
    <name type="synonym">Agaricus rosellus</name>
    <dbReference type="NCBI Taxonomy" id="1033263"/>
    <lineage>
        <taxon>Eukaryota</taxon>
        <taxon>Fungi</taxon>
        <taxon>Dikarya</taxon>
        <taxon>Basidiomycota</taxon>
        <taxon>Agaricomycotina</taxon>
        <taxon>Agaricomycetes</taxon>
        <taxon>Agaricomycetidae</taxon>
        <taxon>Agaricales</taxon>
        <taxon>Marasmiineae</taxon>
        <taxon>Mycenaceae</taxon>
        <taxon>Mycena</taxon>
    </lineage>
</organism>
<sequence length="291" mass="33980">MAVGLATIPLDTQLEILGWIPDFPSLHSCLLLNCRFSQLFADHRPSLTKSVAHNYFGDLLEDALILANTQSKRRYSGPNTRDYRSSFIKKLLSNEGVLEKVISIVFRFLTHNNARMSEWSDEDRIPTPTELFRFKRAAYRFWTFSTVQESKRSWFLSKLPAIELSEIGHFYYGVEAWVSQMYTLEELEFESDHDADRFSSVLSTGLGRISWLWELFVDMLEDQAAWEMFGESMGVAMDGREEGFFKYDFHDHWTYDEIDIGKIKPILDEGHERMEAKLRKAKRARKATKEE</sequence>
<comment type="caution">
    <text evidence="1">The sequence shown here is derived from an EMBL/GenBank/DDBJ whole genome shotgun (WGS) entry which is preliminary data.</text>
</comment>
<evidence type="ECO:0008006" key="3">
    <source>
        <dbReference type="Google" id="ProtNLM"/>
    </source>
</evidence>
<dbReference type="AlphaFoldDB" id="A0AAD7BEZ9"/>